<comment type="caution">
    <text evidence="3">The sequence shown here is derived from an EMBL/GenBank/DDBJ whole genome shotgun (WGS) entry which is preliminary data.</text>
</comment>
<evidence type="ECO:0000313" key="4">
    <source>
        <dbReference type="Proteomes" id="UP001187531"/>
    </source>
</evidence>
<dbReference type="EMBL" id="JAVRJZ010000010">
    <property type="protein sequence ID" value="KAK2717636.1"/>
    <property type="molecule type" value="Genomic_DNA"/>
</dbReference>
<proteinExistence type="predicted"/>
<reference evidence="3" key="1">
    <citation type="submission" date="2023-07" db="EMBL/GenBank/DDBJ databases">
        <title>Chromosome-level genome assembly of Artemia franciscana.</title>
        <authorList>
            <person name="Jo E."/>
        </authorList>
    </citation>
    <scope>NUCLEOTIDE SEQUENCE</scope>
    <source>
        <tissue evidence="3">Whole body</tissue>
    </source>
</reference>
<sequence>MVSYILCISWGWLYLALTLTQLITAAPQRSGFVPPTTYRPRIGDARHIGQIALKKQNDVTRGSPPPDFLNRFEGPRSSVRPSIISHPKRQFRPGFAKVSLIETGTDSPIHQDRPFIPPQAFNQLTTETPLLLATPVTVPPKVESSTKKVQLLSDAGKPGSPYELIHRIFPPESITRSPEEEEKVLNSLQQEDLNGLRPDEVYLAEKDLFVIRGAGFPSTYEETKTEEPISDYQAPAPVPPPAPEPGTLLFTIQNGVDNRIPNQSPPFNGGGSLPFPFPPFLEFGRPAMNGTIQPFYQGPNIIPFPGNLPSKETFPNVAFQPGFNPAPEKIITSLPLNSLTEKHPVNVKNTLPDSQPFIVPSFGLQSERPLHEKPPLPENEKFIARPPLNPISESDEDYEDEVPPPLFPPRDVEFYYPNHNATEVPPGPAGPGIFVPPPLNFFQQSNDTRHKELLQKVHEAKIFMPPPWTSGFIPMNLNEPIFELRHPDGFKPPAFRELVDDSVAKGEEQDNIDEEIFPFSHEFLLGKDPGKNELHKFSENQIEEVSRPSLKPSASPFLDKTKPNNNENVPTELLISPPSFSSLPMSGMRPGNKLGSDVAVINPFVESGRKGPFQQLKEDFPQAEKSPSDFQGNRRIDEGSSIEEGIFHPMVFSHSNVALEDKNQNGLLNFLSDGLSPSNKLENSLFVDGSLSPQLNENESLEVVDGINPRSFDGNLDQHVNPDEEFSGKTVELTEQLPLFPAKQAFEAEFSIPTENTVVQDIQGESKGLLGPVPHDIGEEILLKMKITNESPKTKNIESLNFNFVSPSTDSGKSDAASVQLIDGTEFRDEIIDPGDNIHEIGSIEIKPFSPRELQTQDREQYQSIESPKGLKLYDIEIENGPIEIGLVEKPYISQFQDLLTETKDSVPQTSLLSNFKERTDFSEEQDYPLKDIFSSNQKYSDPSGKLETFPKLDTEKVLDVVTEKDLRPISDKKQHHLEKPFDNLSSLEEEKFVSPIDKPKAINALNIGSFTEKQQLDISLSENGEILNQHQLNNAEIDLKQDELVPPLNIFRATENPISSVGMSTEILNPDSHILVKEFRDSVSGDKPFNSVHNDAFLLPKDESDIHSSRNGDSNIVIIDGVKPIEIPVHFNHPGTPIERKEIITTSAEIVNKSEAHGSILNNEKLQNYYTVPSLPVKPPESSNGFGANLNLSGFSTAEVDNNPSGLNAEILSPIPINDGEFSNIGDNPHNLVPTSSPISLESDIDVNFKPPFPEKEKESEIVPLKASVETQTIFTYPFTFFRTSDVKVPGSFFKFETRPNQKSYVSVSHFGPSGIGYSYSY</sequence>
<gene>
    <name evidence="3" type="ORF">QYM36_006420</name>
</gene>
<evidence type="ECO:0000256" key="1">
    <source>
        <dbReference type="SAM" id="MobiDB-lite"/>
    </source>
</evidence>
<keyword evidence="2" id="KW-0732">Signal</keyword>
<protein>
    <submittedName>
        <fullName evidence="3">Uncharacterized protein</fullName>
    </submittedName>
</protein>
<feature type="region of interest" description="Disordered" evidence="1">
    <location>
        <begin position="541"/>
        <end position="569"/>
    </location>
</feature>
<organism evidence="3 4">
    <name type="scientific">Artemia franciscana</name>
    <name type="common">Brine shrimp</name>
    <name type="synonym">Artemia sanfranciscana</name>
    <dbReference type="NCBI Taxonomy" id="6661"/>
    <lineage>
        <taxon>Eukaryota</taxon>
        <taxon>Metazoa</taxon>
        <taxon>Ecdysozoa</taxon>
        <taxon>Arthropoda</taxon>
        <taxon>Crustacea</taxon>
        <taxon>Branchiopoda</taxon>
        <taxon>Anostraca</taxon>
        <taxon>Artemiidae</taxon>
        <taxon>Artemia</taxon>
    </lineage>
</organism>
<feature type="chain" id="PRO_5041734338" evidence="2">
    <location>
        <begin position="26"/>
        <end position="1323"/>
    </location>
</feature>
<evidence type="ECO:0000313" key="3">
    <source>
        <dbReference type="EMBL" id="KAK2717636.1"/>
    </source>
</evidence>
<feature type="signal peptide" evidence="2">
    <location>
        <begin position="1"/>
        <end position="25"/>
    </location>
</feature>
<keyword evidence="4" id="KW-1185">Reference proteome</keyword>
<dbReference type="Proteomes" id="UP001187531">
    <property type="component" value="Unassembled WGS sequence"/>
</dbReference>
<accession>A0AA88I0C1</accession>
<name>A0AA88I0C1_ARTSF</name>
<evidence type="ECO:0000256" key="2">
    <source>
        <dbReference type="SAM" id="SignalP"/>
    </source>
</evidence>